<gene>
    <name evidence="3" type="ORF">FPZ52_08890</name>
</gene>
<protein>
    <submittedName>
        <fullName evidence="3">MoxR family ATPase</fullName>
    </submittedName>
</protein>
<dbReference type="InterPro" id="IPR027417">
    <property type="entry name" value="P-loop_NTPase"/>
</dbReference>
<dbReference type="GO" id="GO:0005524">
    <property type="term" value="F:ATP binding"/>
    <property type="evidence" value="ECO:0007669"/>
    <property type="project" value="InterPro"/>
</dbReference>
<dbReference type="Pfam" id="PF17863">
    <property type="entry name" value="AAA_lid_2"/>
    <property type="match status" value="1"/>
</dbReference>
<dbReference type="PIRSF" id="PIRSF002849">
    <property type="entry name" value="AAA_ATPase_chaperone_MoxR_prd"/>
    <property type="match status" value="1"/>
</dbReference>
<dbReference type="GO" id="GO:0016887">
    <property type="term" value="F:ATP hydrolysis activity"/>
    <property type="evidence" value="ECO:0007669"/>
    <property type="project" value="InterPro"/>
</dbReference>
<dbReference type="PANTHER" id="PTHR42759:SF1">
    <property type="entry name" value="MAGNESIUM-CHELATASE SUBUNIT CHLD"/>
    <property type="match status" value="1"/>
</dbReference>
<evidence type="ECO:0000313" key="3">
    <source>
        <dbReference type="EMBL" id="QDY69723.1"/>
    </source>
</evidence>
<dbReference type="Gene3D" id="3.40.50.300">
    <property type="entry name" value="P-loop containing nucleotide triphosphate hydrolases"/>
    <property type="match status" value="1"/>
</dbReference>
<dbReference type="InterPro" id="IPR041628">
    <property type="entry name" value="ChlI/MoxR_AAA_lid"/>
</dbReference>
<dbReference type="OrthoDB" id="9808397at2"/>
<keyword evidence="4" id="KW-1185">Reference proteome</keyword>
<dbReference type="SUPFAM" id="SSF52540">
    <property type="entry name" value="P-loop containing nucleoside triphosphate hydrolases"/>
    <property type="match status" value="1"/>
</dbReference>
<dbReference type="Gene3D" id="1.10.8.80">
    <property type="entry name" value="Magnesium chelatase subunit I, C-Terminal domain"/>
    <property type="match status" value="1"/>
</dbReference>
<dbReference type="InterPro" id="IPR050764">
    <property type="entry name" value="CbbQ/NirQ/NorQ/GpvN"/>
</dbReference>
<dbReference type="InterPro" id="IPR011703">
    <property type="entry name" value="ATPase_AAA-3"/>
</dbReference>
<reference evidence="3 4" key="1">
    <citation type="submission" date="2019-07" db="EMBL/GenBank/DDBJ databases">
        <title>Litoreibacter alkalisoli sp. nov., isolated from saline-alkaline soil.</title>
        <authorList>
            <person name="Wang S."/>
            <person name="Xu L."/>
            <person name="Xing Y.-T."/>
            <person name="Sun J.-Q."/>
        </authorList>
    </citation>
    <scope>NUCLEOTIDE SEQUENCE [LARGE SCALE GENOMIC DNA]</scope>
    <source>
        <strain evidence="3 4">LN3S51</strain>
    </source>
</reference>
<dbReference type="Proteomes" id="UP000318483">
    <property type="component" value="Chromosome"/>
</dbReference>
<organism evidence="3 4">
    <name type="scientific">Qingshengfaniella alkalisoli</name>
    <dbReference type="NCBI Taxonomy" id="2599296"/>
    <lineage>
        <taxon>Bacteria</taxon>
        <taxon>Pseudomonadati</taxon>
        <taxon>Pseudomonadota</taxon>
        <taxon>Alphaproteobacteria</taxon>
        <taxon>Rhodobacterales</taxon>
        <taxon>Paracoccaceae</taxon>
        <taxon>Qingshengfaniella</taxon>
    </lineage>
</organism>
<dbReference type="RefSeq" id="WP_146365100.1">
    <property type="nucleotide sequence ID" value="NZ_CP042261.1"/>
</dbReference>
<sequence>MADDTELVIEIEALEEKLAAAKTSITRRFIGQTQVVDLALTALLCGGHGLLVGLPGLGKTRLVETLGVVMGLNAARVQFTPDLMPADILGSEVLETGTDGARTFRFIEGPIFCQLLMADEINRASPRTQSALLQAMQEKSVTIAGQAHALEPPFHVLATQNPIEQEGTYPLPEAQLDRFLVQIDVKNPDRDTERDILLATTGVEEALAEPVFAAQELIDAQTLLRRMPVGEAVMDAILDLVRACRPDNDAAPQIVREMVSWGPGPRAAQALMLTVRARALLEGRLVPTRDDVLAMAVPVLQHRMQMNFAARAGGIMLEQVIREAVSVMETDRAAA</sequence>
<dbReference type="KEGG" id="lit:FPZ52_08890"/>
<dbReference type="EMBL" id="CP042261">
    <property type="protein sequence ID" value="QDY69723.1"/>
    <property type="molecule type" value="Genomic_DNA"/>
</dbReference>
<accession>A0A5B8IW46</accession>
<feature type="domain" description="ATPase AAA-3" evidence="1">
    <location>
        <begin position="48"/>
        <end position="181"/>
    </location>
</feature>
<dbReference type="PANTHER" id="PTHR42759">
    <property type="entry name" value="MOXR FAMILY PROTEIN"/>
    <property type="match status" value="1"/>
</dbReference>
<dbReference type="Pfam" id="PF07726">
    <property type="entry name" value="AAA_3"/>
    <property type="match status" value="1"/>
</dbReference>
<feature type="domain" description="ChlI/MoxR AAA lid" evidence="2">
    <location>
        <begin position="254"/>
        <end position="320"/>
    </location>
</feature>
<evidence type="ECO:0000259" key="2">
    <source>
        <dbReference type="Pfam" id="PF17863"/>
    </source>
</evidence>
<evidence type="ECO:0000313" key="4">
    <source>
        <dbReference type="Proteomes" id="UP000318483"/>
    </source>
</evidence>
<name>A0A5B8IW46_9RHOB</name>
<evidence type="ECO:0000259" key="1">
    <source>
        <dbReference type="Pfam" id="PF07726"/>
    </source>
</evidence>
<dbReference type="AlphaFoldDB" id="A0A5B8IW46"/>
<proteinExistence type="predicted"/>